<dbReference type="GO" id="GO:0016020">
    <property type="term" value="C:membrane"/>
    <property type="evidence" value="ECO:0007669"/>
    <property type="project" value="UniProtKB-SubCell"/>
</dbReference>
<dbReference type="Proteomes" id="UP000663852">
    <property type="component" value="Unassembled WGS sequence"/>
</dbReference>
<dbReference type="PANTHER" id="PTHR46641">
    <property type="entry name" value="FMRFAMIDE RECEPTOR-RELATED"/>
    <property type="match status" value="1"/>
</dbReference>
<evidence type="ECO:0000313" key="8">
    <source>
        <dbReference type="EMBL" id="CAF0889504.1"/>
    </source>
</evidence>
<dbReference type="EMBL" id="CAJNOJ010000004">
    <property type="protein sequence ID" value="CAF0739399.1"/>
    <property type="molecule type" value="Genomic_DNA"/>
</dbReference>
<comment type="caution">
    <text evidence="8">The sequence shown here is derived from an EMBL/GenBank/DDBJ whole genome shotgun (WGS) entry which is preliminary data.</text>
</comment>
<proteinExistence type="predicted"/>
<evidence type="ECO:0000256" key="2">
    <source>
        <dbReference type="ARBA" id="ARBA00022692"/>
    </source>
</evidence>
<feature type="domain" description="G-protein coupled receptors family 1 profile" evidence="6">
    <location>
        <begin position="33"/>
        <end position="306"/>
    </location>
</feature>
<dbReference type="SUPFAM" id="SSF81321">
    <property type="entry name" value="Family A G protein-coupled receptor-like"/>
    <property type="match status" value="1"/>
</dbReference>
<reference evidence="8" key="1">
    <citation type="submission" date="2021-02" db="EMBL/GenBank/DDBJ databases">
        <authorList>
            <person name="Nowell W R."/>
        </authorList>
    </citation>
    <scope>NUCLEOTIDE SEQUENCE</scope>
</reference>
<dbReference type="Gene3D" id="1.20.1070.10">
    <property type="entry name" value="Rhodopsin 7-helix transmembrane proteins"/>
    <property type="match status" value="1"/>
</dbReference>
<evidence type="ECO:0000256" key="5">
    <source>
        <dbReference type="SAM" id="Phobius"/>
    </source>
</evidence>
<accession>A0A813YV35</accession>
<dbReference type="InterPro" id="IPR052954">
    <property type="entry name" value="GPCR-Ligand_Int"/>
</dbReference>
<organism evidence="8 9">
    <name type="scientific">Adineta ricciae</name>
    <name type="common">Rotifer</name>
    <dbReference type="NCBI Taxonomy" id="249248"/>
    <lineage>
        <taxon>Eukaryota</taxon>
        <taxon>Metazoa</taxon>
        <taxon>Spiralia</taxon>
        <taxon>Gnathifera</taxon>
        <taxon>Rotifera</taxon>
        <taxon>Eurotatoria</taxon>
        <taxon>Bdelloidea</taxon>
        <taxon>Adinetida</taxon>
        <taxon>Adinetidae</taxon>
        <taxon>Adineta</taxon>
    </lineage>
</organism>
<dbReference type="OrthoDB" id="10020119at2759"/>
<protein>
    <recommendedName>
        <fullName evidence="6">G-protein coupled receptors family 1 profile domain-containing protein</fullName>
    </recommendedName>
</protein>
<dbReference type="Proteomes" id="UP000663828">
    <property type="component" value="Unassembled WGS sequence"/>
</dbReference>
<feature type="transmembrane region" description="Helical" evidence="5">
    <location>
        <begin position="53"/>
        <end position="75"/>
    </location>
</feature>
<dbReference type="PANTHER" id="PTHR46641:SF2">
    <property type="entry name" value="FMRFAMIDE RECEPTOR"/>
    <property type="match status" value="1"/>
</dbReference>
<comment type="subcellular location">
    <subcellularLocation>
        <location evidence="1">Membrane</location>
    </subcellularLocation>
</comment>
<dbReference type="InterPro" id="IPR017452">
    <property type="entry name" value="GPCR_Rhodpsn_7TM"/>
</dbReference>
<feature type="transmembrane region" description="Helical" evidence="5">
    <location>
        <begin position="95"/>
        <end position="117"/>
    </location>
</feature>
<keyword evidence="3 5" id="KW-1133">Transmembrane helix</keyword>
<sequence>MFSEVEVRVLFNDISMQINRYFSIILLLFGTIGNVLNCFILSQPPLRSNPCAYLFRMSSIANLVSISIGLSTRILSGWHLDLTSTNSYFCKARVYIMFVSRTVAFWLIALATIDRWCSSCIQFHRRQLSSLRNARRGVVFISCVCCLSYCEVVYCYDANLVDAPLQCFGKNVPCRLITDLIYALVTIFCPILVMSLFGLLTISNVRRTRSTAVIRLRTCQPCRETLRGTSAQRQRRRRLDRYLRHVLFRQVILLILLTFPQIVEKLYTTLTMNRRKTLLQTATDNLLYSFISLLSYSASGMPFYIYTLSGGDIFRRTCLNRLQSLRRR</sequence>
<feature type="transmembrane region" description="Helical" evidence="5">
    <location>
        <begin position="286"/>
        <end position="306"/>
    </location>
</feature>
<name>A0A813YV35_ADIRI</name>
<feature type="transmembrane region" description="Helical" evidence="5">
    <location>
        <begin position="242"/>
        <end position="263"/>
    </location>
</feature>
<keyword evidence="9" id="KW-1185">Reference proteome</keyword>
<evidence type="ECO:0000256" key="4">
    <source>
        <dbReference type="ARBA" id="ARBA00023136"/>
    </source>
</evidence>
<evidence type="ECO:0000256" key="1">
    <source>
        <dbReference type="ARBA" id="ARBA00004370"/>
    </source>
</evidence>
<dbReference type="EMBL" id="CAJNOR010000355">
    <property type="protein sequence ID" value="CAF0889504.1"/>
    <property type="molecule type" value="Genomic_DNA"/>
</dbReference>
<feature type="transmembrane region" description="Helical" evidence="5">
    <location>
        <begin position="138"/>
        <end position="160"/>
    </location>
</feature>
<feature type="transmembrane region" description="Helical" evidence="5">
    <location>
        <begin position="20"/>
        <end position="41"/>
    </location>
</feature>
<evidence type="ECO:0000259" key="6">
    <source>
        <dbReference type="PROSITE" id="PS50262"/>
    </source>
</evidence>
<keyword evidence="4 5" id="KW-0472">Membrane</keyword>
<evidence type="ECO:0000256" key="3">
    <source>
        <dbReference type="ARBA" id="ARBA00022989"/>
    </source>
</evidence>
<keyword evidence="2 5" id="KW-0812">Transmembrane</keyword>
<gene>
    <name evidence="7" type="ORF">EDS130_LOCUS1629</name>
    <name evidence="8" type="ORF">XAT740_LOCUS7434</name>
</gene>
<evidence type="ECO:0000313" key="7">
    <source>
        <dbReference type="EMBL" id="CAF0739399.1"/>
    </source>
</evidence>
<dbReference type="PROSITE" id="PS50262">
    <property type="entry name" value="G_PROTEIN_RECEP_F1_2"/>
    <property type="match status" value="1"/>
</dbReference>
<dbReference type="AlphaFoldDB" id="A0A813YV35"/>
<evidence type="ECO:0000313" key="9">
    <source>
        <dbReference type="Proteomes" id="UP000663828"/>
    </source>
</evidence>
<feature type="transmembrane region" description="Helical" evidence="5">
    <location>
        <begin position="180"/>
        <end position="202"/>
    </location>
</feature>